<proteinExistence type="predicted"/>
<reference evidence="1" key="1">
    <citation type="submission" date="2020-05" db="EMBL/GenBank/DDBJ databases">
        <authorList>
            <person name="Zhu T."/>
            <person name="Keshari N."/>
            <person name="Lu X."/>
        </authorList>
    </citation>
    <scope>NUCLEOTIDE SEQUENCE</scope>
    <source>
        <strain evidence="1">NK1-12</strain>
    </source>
</reference>
<accession>A0AA96WAD1</accession>
<organism evidence="1">
    <name type="scientific">Leptolyngbya sp. NK1-12</name>
    <dbReference type="NCBI Taxonomy" id="2547451"/>
    <lineage>
        <taxon>Bacteria</taxon>
        <taxon>Bacillati</taxon>
        <taxon>Cyanobacteriota</taxon>
        <taxon>Cyanophyceae</taxon>
        <taxon>Leptolyngbyales</taxon>
        <taxon>Leptolyngbyaceae</taxon>
        <taxon>Leptolyngbya group</taxon>
        <taxon>Leptolyngbya</taxon>
    </lineage>
</organism>
<dbReference type="EMBL" id="CP053586">
    <property type="protein sequence ID" value="WNZ22732.1"/>
    <property type="molecule type" value="Genomic_DNA"/>
</dbReference>
<dbReference type="AlphaFoldDB" id="A0AA96WAD1"/>
<dbReference type="RefSeq" id="WP_316434257.1">
    <property type="nucleotide sequence ID" value="NZ_CP053586.1"/>
</dbReference>
<gene>
    <name evidence="1" type="ORF">HJG54_07585</name>
</gene>
<protein>
    <submittedName>
        <fullName evidence="1">Uncharacterized protein</fullName>
    </submittedName>
</protein>
<evidence type="ECO:0000313" key="1">
    <source>
        <dbReference type="EMBL" id="WNZ22732.1"/>
    </source>
</evidence>
<name>A0AA96WAD1_9CYAN</name>
<sequence length="122" mass="13609">MPRKFNRVRAASVLVEATLKSDKEVALAYGVSVRAIEYWRQRLKRDEELQQEYRRMAQVKLAQWVSQIPDSLELAIGFISSAARSGDVRDPKMVVAMSGAISVLSEVLVVQESIAARNESAS</sequence>